<evidence type="ECO:0000313" key="3">
    <source>
        <dbReference type="EMBL" id="CAM0511946.1"/>
    </source>
</evidence>
<dbReference type="AlphaFoldDB" id="A0ABC9HH04"/>
<dbReference type="EMBL" id="CANUEZ050000192">
    <property type="protein sequence ID" value="CAM0511946.1"/>
    <property type="molecule type" value="Genomic_DNA"/>
</dbReference>
<evidence type="ECO:0000256" key="2">
    <source>
        <dbReference type="SAM" id="SignalP"/>
    </source>
</evidence>
<feature type="chain" id="PRO_5044862225" evidence="2">
    <location>
        <begin position="21"/>
        <end position="106"/>
    </location>
</feature>
<name>A0ABC9HH04_FASHE</name>
<organism evidence="3 4">
    <name type="scientific">Fasciola hepatica</name>
    <name type="common">Liver fluke</name>
    <dbReference type="NCBI Taxonomy" id="6192"/>
    <lineage>
        <taxon>Eukaryota</taxon>
        <taxon>Metazoa</taxon>
        <taxon>Spiralia</taxon>
        <taxon>Lophotrochozoa</taxon>
        <taxon>Platyhelminthes</taxon>
        <taxon>Trematoda</taxon>
        <taxon>Digenea</taxon>
        <taxon>Plagiorchiida</taxon>
        <taxon>Echinostomata</taxon>
        <taxon>Echinostomatoidea</taxon>
        <taxon>Fasciolidae</taxon>
        <taxon>Fasciola</taxon>
    </lineage>
</organism>
<keyword evidence="1" id="KW-0812">Transmembrane</keyword>
<keyword evidence="4" id="KW-1185">Reference proteome</keyword>
<dbReference type="Proteomes" id="UP001189180">
    <property type="component" value="Unassembled WGS sequence"/>
</dbReference>
<protein>
    <submittedName>
        <fullName evidence="3">Uncharacterized protein</fullName>
    </submittedName>
</protein>
<reference evidence="3 4" key="1">
    <citation type="submission" date="2024-08" db="EMBL/GenBank/DDBJ databases">
        <authorList>
            <person name="Paterson S."/>
        </authorList>
    </citation>
    <scope>NUCLEOTIDE SEQUENCE [LARGE SCALE GENOMIC DNA]</scope>
</reference>
<evidence type="ECO:0000256" key="1">
    <source>
        <dbReference type="SAM" id="Phobius"/>
    </source>
</evidence>
<keyword evidence="1" id="KW-1133">Transmembrane helix</keyword>
<gene>
    <name evidence="3" type="ORF">FHB240107_LOCUS4417</name>
</gene>
<accession>A0ABC9HH04</accession>
<sequence length="106" mass="12020">MLTMECLTVLTACLTISALGQRTRDDFENLSTILQHLNRMLSIIKFGPIKRIGLFLRGKTPQGEMSINLPRLITAHTIFTLFLLLAIFSAYFGMVPKIFQYVIISQ</sequence>
<proteinExistence type="predicted"/>
<keyword evidence="2" id="KW-0732">Signal</keyword>
<evidence type="ECO:0000313" key="4">
    <source>
        <dbReference type="Proteomes" id="UP001189180"/>
    </source>
</evidence>
<feature type="signal peptide" evidence="2">
    <location>
        <begin position="1"/>
        <end position="20"/>
    </location>
</feature>
<comment type="caution">
    <text evidence="3">The sequence shown here is derived from an EMBL/GenBank/DDBJ whole genome shotgun (WGS) entry which is preliminary data.</text>
</comment>
<feature type="transmembrane region" description="Helical" evidence="1">
    <location>
        <begin position="73"/>
        <end position="94"/>
    </location>
</feature>
<keyword evidence="1" id="KW-0472">Membrane</keyword>